<dbReference type="STRING" id="1118060.GCA_000311845_01344"/>
<dbReference type="InterPro" id="IPR018478">
    <property type="entry name" value="Sporu_reg_WhiA_N_dom"/>
</dbReference>
<reference evidence="9" key="1">
    <citation type="submission" date="2017-04" db="EMBL/GenBank/DDBJ databases">
        <title>Function of individual gut microbiota members based on whole genome sequencing of pure cultures obtained from chicken caecum.</title>
        <authorList>
            <person name="Medvecky M."/>
            <person name="Cejkova D."/>
            <person name="Polansky O."/>
            <person name="Karasova D."/>
            <person name="Kubasova T."/>
            <person name="Cizek A."/>
            <person name="Rychlik I."/>
        </authorList>
    </citation>
    <scope>NUCLEOTIDE SEQUENCE [LARGE SCALE GENOMIC DNA]</scope>
    <source>
        <strain evidence="9">An70</strain>
    </source>
</reference>
<dbReference type="Pfam" id="PF14527">
    <property type="entry name" value="LAGLIDADG_WhiA"/>
    <property type="match status" value="1"/>
</dbReference>
<dbReference type="NCBIfam" id="TIGR00647">
    <property type="entry name" value="DNA_bind_WhiA"/>
    <property type="match status" value="1"/>
</dbReference>
<evidence type="ECO:0000313" key="8">
    <source>
        <dbReference type="EMBL" id="OUN41422.1"/>
    </source>
</evidence>
<dbReference type="GO" id="GO:0043937">
    <property type="term" value="P:regulation of sporulation"/>
    <property type="evidence" value="ECO:0007669"/>
    <property type="project" value="InterPro"/>
</dbReference>
<dbReference type="InterPro" id="IPR027434">
    <property type="entry name" value="Homing_endonucl"/>
</dbReference>
<evidence type="ECO:0000259" key="6">
    <source>
        <dbReference type="Pfam" id="PF10298"/>
    </source>
</evidence>
<dbReference type="InterPro" id="IPR003802">
    <property type="entry name" value="Sporulation_regulator_WhiA"/>
</dbReference>
<sequence length="306" mass="33757">MSFTAEVRDELSRCEPTCEYCDLATLAALVRVCGTLSITGPGRYRLTVATETGAVARTMLGLTHKILKLRTEFTVRRSVLHKVRNYLITLPDQPGLDKALVLLGILDRRGGLVRGIPRHVVARPCCRLAYIRGALIAGGFVADPRGDFHLEIAVQGEEFADALAELIGQIGVNARVNRRKSTFAVYVKSARDIRALLEAVGARRSVDVLEDARAMKSVKNEVNRKVNAELANQTRSAGAAQHQLELIAEVERRGLRGTLPRALEDFCALREAYPDLSLRDLGEVSDPPLSKSALYHRVLRLEKLLE</sequence>
<keyword evidence="1 4" id="KW-0132">Cell division</keyword>
<feature type="domain" description="Sporulation transcription regulator WhiA N-terminal" evidence="6">
    <location>
        <begin position="21"/>
        <end position="101"/>
    </location>
</feature>
<dbReference type="eggNOG" id="COG1481">
    <property type="taxonomic scope" value="Bacteria"/>
</dbReference>
<organism evidence="8 9">
    <name type="scientific">Enorma massiliensis</name>
    <dbReference type="NCBI Taxonomy" id="1472761"/>
    <lineage>
        <taxon>Bacteria</taxon>
        <taxon>Bacillati</taxon>
        <taxon>Actinomycetota</taxon>
        <taxon>Coriobacteriia</taxon>
        <taxon>Coriobacteriales</taxon>
        <taxon>Coriobacteriaceae</taxon>
        <taxon>Enorma</taxon>
    </lineage>
</organism>
<evidence type="ECO:0000259" key="5">
    <source>
        <dbReference type="Pfam" id="PF02650"/>
    </source>
</evidence>
<dbReference type="PANTHER" id="PTHR37307:SF1">
    <property type="entry name" value="CELL DIVISION PROTEIN WHIA-RELATED"/>
    <property type="match status" value="1"/>
</dbReference>
<evidence type="ECO:0000259" key="7">
    <source>
        <dbReference type="Pfam" id="PF14527"/>
    </source>
</evidence>
<dbReference type="Pfam" id="PF10298">
    <property type="entry name" value="WhiA_N"/>
    <property type="match status" value="1"/>
</dbReference>
<dbReference type="Gene3D" id="3.10.28.10">
    <property type="entry name" value="Homing endonucleases"/>
    <property type="match status" value="1"/>
</dbReference>
<dbReference type="Pfam" id="PF02650">
    <property type="entry name" value="HTH_WhiA"/>
    <property type="match status" value="1"/>
</dbReference>
<name>A0A1Y3TY10_9ACTN</name>
<dbReference type="Proteomes" id="UP000196560">
    <property type="component" value="Unassembled WGS sequence"/>
</dbReference>
<evidence type="ECO:0000256" key="2">
    <source>
        <dbReference type="ARBA" id="ARBA00023125"/>
    </source>
</evidence>
<feature type="domain" description="Sporulation regulator WhiA C-terminal" evidence="5">
    <location>
        <begin position="222"/>
        <end position="304"/>
    </location>
</feature>
<keyword evidence="3 4" id="KW-0131">Cell cycle</keyword>
<comment type="function">
    <text evidence="4">Involved in cell division and chromosome segregation.</text>
</comment>
<comment type="similarity">
    <text evidence="4">Belongs to the WhiA family.</text>
</comment>
<dbReference type="AlphaFoldDB" id="A0A1Y3TY10"/>
<dbReference type="InterPro" id="IPR023054">
    <property type="entry name" value="Sporulation_regulator_WhiA_C"/>
</dbReference>
<evidence type="ECO:0000256" key="1">
    <source>
        <dbReference type="ARBA" id="ARBA00022618"/>
    </source>
</evidence>
<dbReference type="RefSeq" id="WP_087187021.1">
    <property type="nucleotide sequence ID" value="NZ_NFHO01000014.1"/>
</dbReference>
<dbReference type="HAMAP" id="MF_01420">
    <property type="entry name" value="HTH_type_WhiA"/>
    <property type="match status" value="1"/>
</dbReference>
<gene>
    <name evidence="4" type="primary">whiA</name>
    <name evidence="8" type="ORF">B5G21_09835</name>
</gene>
<accession>A0A1Y3TY10</accession>
<comment type="caution">
    <text evidence="8">The sequence shown here is derived from an EMBL/GenBank/DDBJ whole genome shotgun (WGS) entry which is preliminary data.</text>
</comment>
<dbReference type="GO" id="GO:0003677">
    <property type="term" value="F:DNA binding"/>
    <property type="evidence" value="ECO:0007669"/>
    <property type="project" value="UniProtKB-UniRule"/>
</dbReference>
<dbReference type="EMBL" id="NFHO01000014">
    <property type="protein sequence ID" value="OUN41422.1"/>
    <property type="molecule type" value="Genomic_DNA"/>
</dbReference>
<dbReference type="SUPFAM" id="SSF55608">
    <property type="entry name" value="Homing endonucleases"/>
    <property type="match status" value="1"/>
</dbReference>
<evidence type="ECO:0000256" key="3">
    <source>
        <dbReference type="ARBA" id="ARBA00023306"/>
    </source>
</evidence>
<keyword evidence="2 4" id="KW-0238">DNA-binding</keyword>
<feature type="domain" description="WhiA LAGLIDADG-like" evidence="7">
    <location>
        <begin position="129"/>
        <end position="219"/>
    </location>
</feature>
<dbReference type="InterPro" id="IPR039518">
    <property type="entry name" value="WhiA_LAGLIDADG_dom"/>
</dbReference>
<dbReference type="GO" id="GO:0051301">
    <property type="term" value="P:cell division"/>
    <property type="evidence" value="ECO:0007669"/>
    <property type="project" value="UniProtKB-UniRule"/>
</dbReference>
<protein>
    <recommendedName>
        <fullName evidence="4">Probable cell division protein WhiA</fullName>
    </recommendedName>
</protein>
<evidence type="ECO:0000256" key="4">
    <source>
        <dbReference type="HAMAP-Rule" id="MF_01420"/>
    </source>
</evidence>
<proteinExistence type="inferred from homology"/>
<dbReference type="PANTHER" id="PTHR37307">
    <property type="entry name" value="CELL DIVISION PROTEIN WHIA-RELATED"/>
    <property type="match status" value="1"/>
</dbReference>
<keyword evidence="9" id="KW-1185">Reference proteome</keyword>
<evidence type="ECO:0000313" key="9">
    <source>
        <dbReference type="Proteomes" id="UP000196560"/>
    </source>
</evidence>